<evidence type="ECO:0000313" key="13">
    <source>
        <dbReference type="Proteomes" id="UP000192391"/>
    </source>
</evidence>
<dbReference type="KEGG" id="elim:B2M23_09570"/>
<dbReference type="EMBL" id="JAQSVD010000002">
    <property type="protein sequence ID" value="MDE1469697.1"/>
    <property type="molecule type" value="Genomic_DNA"/>
</dbReference>
<evidence type="ECO:0000256" key="6">
    <source>
        <dbReference type="ARBA" id="ARBA00022723"/>
    </source>
</evidence>
<organism evidence="11 13">
    <name type="scientific">Eubacterium limosum</name>
    <dbReference type="NCBI Taxonomy" id="1736"/>
    <lineage>
        <taxon>Bacteria</taxon>
        <taxon>Bacillati</taxon>
        <taxon>Bacillota</taxon>
        <taxon>Clostridia</taxon>
        <taxon>Eubacteriales</taxon>
        <taxon>Eubacteriaceae</taxon>
        <taxon>Eubacterium</taxon>
    </lineage>
</organism>
<dbReference type="PANTHER" id="PTHR39453">
    <property type="entry name" value="PHOSPHATE PROPANOYLTRANSFERASE"/>
    <property type="match status" value="1"/>
</dbReference>
<keyword evidence="5 10" id="KW-0808">Transferase</keyword>
<reference evidence="13" key="2">
    <citation type="journal article" date="2017" name="Sci. Rep.">
        <title>Determination of the Genome and Primary Transcriptome of Syngas Fermenting Eubacterium limosum ATCC 8486.</title>
        <authorList>
            <person name="Song Y."/>
            <person name="Shin J."/>
            <person name="Jeong Y."/>
            <person name="Jin S."/>
            <person name="Lee J.K."/>
            <person name="Kim D.R."/>
            <person name="Kim S.C."/>
            <person name="Cho S."/>
            <person name="Cho B.K."/>
        </authorList>
    </citation>
    <scope>NUCLEOTIDE SEQUENCE [LARGE SCALE GENOMIC DNA]</scope>
    <source>
        <strain evidence="13">ATCC 8486</strain>
    </source>
</reference>
<evidence type="ECO:0000256" key="3">
    <source>
        <dbReference type="ARBA" id="ARBA00012206"/>
    </source>
</evidence>
<keyword evidence="14" id="KW-1185">Reference proteome</keyword>
<dbReference type="Proteomes" id="UP001215087">
    <property type="component" value="Unassembled WGS sequence"/>
</dbReference>
<dbReference type="PANTHER" id="PTHR39453:SF1">
    <property type="entry name" value="PHOSPHATE PROPANOYLTRANSFERASE"/>
    <property type="match status" value="1"/>
</dbReference>
<evidence type="ECO:0000256" key="1">
    <source>
        <dbReference type="ARBA" id="ARBA00001947"/>
    </source>
</evidence>
<dbReference type="RefSeq" id="WP_038352709.1">
    <property type="nucleotide sequence ID" value="NZ_CP019962.1"/>
</dbReference>
<dbReference type="Proteomes" id="UP000192391">
    <property type="component" value="Chromosome"/>
</dbReference>
<dbReference type="EC" id="2.3.1.222" evidence="3 10"/>
<comment type="similarity">
    <text evidence="2 10">Belongs to the PduL family.</text>
</comment>
<dbReference type="PIRSF" id="PIRSF010130">
    <property type="entry name" value="PduL"/>
    <property type="match status" value="1"/>
</dbReference>
<keyword evidence="7" id="KW-0862">Zinc</keyword>
<reference evidence="12 14" key="4">
    <citation type="submission" date="2023-02" db="EMBL/GenBank/DDBJ databases">
        <title>Comparative genome analysis of Eubacterium limosum species.</title>
        <authorList>
            <person name="Bak J.E."/>
        </authorList>
    </citation>
    <scope>NUCLEOTIDE SEQUENCE [LARGE SCALE GENOMIC DNA]</scope>
    <source>
        <strain evidence="12 14">KGMB01548</strain>
    </source>
</reference>
<evidence type="ECO:0000256" key="7">
    <source>
        <dbReference type="ARBA" id="ARBA00022833"/>
    </source>
</evidence>
<evidence type="ECO:0000313" key="11">
    <source>
        <dbReference type="EMBL" id="ARD65774.1"/>
    </source>
</evidence>
<evidence type="ECO:0000256" key="4">
    <source>
        <dbReference type="ARBA" id="ARBA00020837"/>
    </source>
</evidence>
<dbReference type="GO" id="GO:0046872">
    <property type="term" value="F:metal ion binding"/>
    <property type="evidence" value="ECO:0007669"/>
    <property type="project" value="UniProtKB-KW"/>
</dbReference>
<evidence type="ECO:0000313" key="14">
    <source>
        <dbReference type="Proteomes" id="UP001215087"/>
    </source>
</evidence>
<comment type="function">
    <text evidence="10">Involved in 1,2-propanediol (1,2-PD) degradation by catalyzing the conversion of propanoyl-CoA to propanoyl-phosphate.</text>
</comment>
<evidence type="ECO:0000256" key="9">
    <source>
        <dbReference type="ARBA" id="ARBA00047589"/>
    </source>
</evidence>
<dbReference type="AlphaFoldDB" id="A0A0U2MGY7"/>
<dbReference type="GO" id="GO:0051144">
    <property type="term" value="P:1,2-propanediol catabolic process"/>
    <property type="evidence" value="ECO:0007669"/>
    <property type="project" value="UniProtKB-UniPathway"/>
</dbReference>
<proteinExistence type="inferred from homology"/>
<dbReference type="Pfam" id="PF06130">
    <property type="entry name" value="PTAC"/>
    <property type="match status" value="1"/>
</dbReference>
<reference evidence="11" key="3">
    <citation type="submission" date="2017-02" db="EMBL/GenBank/DDBJ databases">
        <title>Integrative analysis reveals regulation of autotrophic growth of syngas fermenting bacteria at the translational level.</title>
        <authorList>
            <person name="Song Y."/>
            <person name="Shin J."/>
            <person name="Jeong Y."/>
            <person name="Jin S."/>
            <person name="Kim D.R."/>
            <person name="Kim S.C."/>
            <person name="Cho S."/>
            <person name="Cho B.-K."/>
        </authorList>
    </citation>
    <scope>NUCLEOTIDE SEQUENCE</scope>
    <source>
        <strain evidence="11">ATCC 8486</strain>
    </source>
</reference>
<comment type="cofactor">
    <cofactor evidence="1">
        <name>Zn(2+)</name>
        <dbReference type="ChEBI" id="CHEBI:29105"/>
    </cofactor>
</comment>
<evidence type="ECO:0000256" key="5">
    <source>
        <dbReference type="ARBA" id="ARBA00022679"/>
    </source>
</evidence>
<comment type="catalytic activity">
    <reaction evidence="9 10">
        <text>propanoyl-CoA + phosphate = propanoyl phosphate + CoA</text>
        <dbReference type="Rhea" id="RHEA:28046"/>
        <dbReference type="ChEBI" id="CHEBI:43474"/>
        <dbReference type="ChEBI" id="CHEBI:57287"/>
        <dbReference type="ChEBI" id="CHEBI:57392"/>
        <dbReference type="ChEBI" id="CHEBI:58933"/>
        <dbReference type="EC" id="2.3.1.222"/>
    </reaction>
</comment>
<keyword evidence="6" id="KW-0479">Metal-binding</keyword>
<evidence type="ECO:0000256" key="2">
    <source>
        <dbReference type="ARBA" id="ARBA00007342"/>
    </source>
</evidence>
<dbReference type="EMBL" id="CP019962">
    <property type="protein sequence ID" value="ARD65774.1"/>
    <property type="molecule type" value="Genomic_DNA"/>
</dbReference>
<keyword evidence="8 10" id="KW-0012">Acyltransferase</keyword>
<evidence type="ECO:0000256" key="10">
    <source>
        <dbReference type="PIRNR" id="PIRNR010130"/>
    </source>
</evidence>
<gene>
    <name evidence="11" type="ORF">B2M23_09570</name>
    <name evidence="12" type="ORF">PTZ04_05440</name>
</gene>
<reference evidence="11" key="1">
    <citation type="journal article" date="2015" name="Genome Announc.">
        <title>Draft Genome Sequence of Chemolithoautotrophic Acetogenic Butanol-Producing Eubacterium limosum ATCC 8486.</title>
        <authorList>
            <person name="Song Y."/>
            <person name="Cho B.K."/>
        </authorList>
    </citation>
    <scope>NUCLEOTIDE SEQUENCE</scope>
    <source>
        <strain evidence="11">ATCC 8486</strain>
    </source>
</reference>
<dbReference type="NCBIfam" id="NF011652">
    <property type="entry name" value="PRK15070.1"/>
    <property type="match status" value="1"/>
</dbReference>
<dbReference type="OrthoDB" id="9784365at2"/>
<dbReference type="InterPro" id="IPR008300">
    <property type="entry name" value="PTAC"/>
</dbReference>
<name>A0A0U2MGY7_EUBLI</name>
<protein>
    <recommendedName>
        <fullName evidence="4 10">Phosphate propanoyltransferase</fullName>
        <ecNumber evidence="3 10">2.3.1.222</ecNumber>
    </recommendedName>
</protein>
<sequence>MERRVPLGLSNKHIHLSQEDLEALFGEGYELTPKKFLVQPGQFAAVEKVDIVGPKNTLAGVRVLGPVRPETQLELNIADGVKLGIHQVPIRLSGDLEGTPGFTIIGPKGKVVKEKGMIVAERHIHLSTEEGANYNLKDGDIVSVRLKGPRGLIFNNVLVRVGDKHKMEMHIDIEEGNAAGARNGQLACIVDKETATIDYLTICDDGSPLPMVGDLPEKE</sequence>
<evidence type="ECO:0000256" key="8">
    <source>
        <dbReference type="ARBA" id="ARBA00023315"/>
    </source>
</evidence>
<evidence type="ECO:0000313" key="12">
    <source>
        <dbReference type="EMBL" id="MDE1469697.1"/>
    </source>
</evidence>
<accession>A0A0U2MGY7</accession>
<comment type="pathway">
    <text evidence="10">Polyol metabolism; 1,2-propanediol degradation.</text>
</comment>
<dbReference type="GO" id="GO:0016747">
    <property type="term" value="F:acyltransferase activity, transferring groups other than amino-acyl groups"/>
    <property type="evidence" value="ECO:0007669"/>
    <property type="project" value="InterPro"/>
</dbReference>